<reference evidence="1 2" key="1">
    <citation type="submission" date="2020-04" db="EMBL/GenBank/DDBJ databases">
        <authorList>
            <person name="Hitch T.C.A."/>
            <person name="Wylensek D."/>
            <person name="Clavel T."/>
        </authorList>
    </citation>
    <scope>NUCLEOTIDE SEQUENCE [LARGE SCALE GENOMIC DNA]</scope>
    <source>
        <strain evidence="1 2">WB01_NA02</strain>
    </source>
</reference>
<evidence type="ECO:0000313" key="2">
    <source>
        <dbReference type="Proteomes" id="UP000587880"/>
    </source>
</evidence>
<proteinExistence type="predicted"/>
<protein>
    <submittedName>
        <fullName evidence="1">Uncharacterized protein</fullName>
    </submittedName>
</protein>
<organism evidence="1 2">
    <name type="scientific">Clostridium beijerinckii</name>
    <name type="common">Clostridium MP</name>
    <dbReference type="NCBI Taxonomy" id="1520"/>
    <lineage>
        <taxon>Bacteria</taxon>
        <taxon>Bacillati</taxon>
        <taxon>Bacillota</taxon>
        <taxon>Clostridia</taxon>
        <taxon>Eubacteriales</taxon>
        <taxon>Clostridiaceae</taxon>
        <taxon>Clostridium</taxon>
    </lineage>
</organism>
<accession>A0A7X9SSF5</accession>
<dbReference type="AlphaFoldDB" id="A0A7X9SSF5"/>
<dbReference type="EMBL" id="JABAGD010000051">
    <property type="protein sequence ID" value="NMF07164.1"/>
    <property type="molecule type" value="Genomic_DNA"/>
</dbReference>
<gene>
    <name evidence="1" type="ORF">HF849_20945</name>
</gene>
<sequence>MIVDDLLEKLNGSMFNNIDSDEILDLRDSDLFDSEWNRVYKAVEEQKKIKGYSDENRQLSNEYRKNTYLRVYDLCDSDSLAAYISDDFGLVCDSELVGYTDSWLQVLIKTYATSKIPCGNI</sequence>
<name>A0A7X9SSF5_CLOBE</name>
<dbReference type="RefSeq" id="WP_168983027.1">
    <property type="nucleotide sequence ID" value="NZ_JABAGD010000051.1"/>
</dbReference>
<comment type="caution">
    <text evidence="1">The sequence shown here is derived from an EMBL/GenBank/DDBJ whole genome shotgun (WGS) entry which is preliminary data.</text>
</comment>
<evidence type="ECO:0000313" key="1">
    <source>
        <dbReference type="EMBL" id="NMF07164.1"/>
    </source>
</evidence>
<dbReference type="Proteomes" id="UP000587880">
    <property type="component" value="Unassembled WGS sequence"/>
</dbReference>